<feature type="signal peptide" evidence="1">
    <location>
        <begin position="1"/>
        <end position="22"/>
    </location>
</feature>
<evidence type="ECO:0000313" key="3">
    <source>
        <dbReference type="EMBL" id="KAF1727313.1"/>
    </source>
</evidence>
<dbReference type="EMBL" id="PDWW01000001">
    <property type="protein sequence ID" value="KAF1727313.1"/>
    <property type="molecule type" value="Genomic_DNA"/>
</dbReference>
<protein>
    <recommendedName>
        <fullName evidence="2">DUF2272 domain-containing protein</fullName>
    </recommendedName>
</protein>
<evidence type="ECO:0000256" key="1">
    <source>
        <dbReference type="SAM" id="SignalP"/>
    </source>
</evidence>
<sequence length="282" mass="29960">MKPVSLLLFVLAALWYTPSARAADPCPQLRTQLASTDIATRIAAVACQENHAWFRPFIDADGRAGGQAVYEAENDALADGAPAWRKVAAYWNGSGLGSGCGNAGAACRSFVVDMPWSAAFVSWVMRQARVPGFSASSRHVDYVRAARRASPTAPYRLVAPDEATPAAGDLLCYVRAQSRTLGYPGLLDILDAGDGLPMHCDIVVATQDGIAWLVGGNVQQTVALRMLRLDETGRFADLPTRSGGDAPCSPDVPAHCNLNRQDWAALLKLTADVPASLLAARP</sequence>
<dbReference type="InterPro" id="IPR014545">
    <property type="entry name" value="UCP028415"/>
</dbReference>
<keyword evidence="1" id="KW-0732">Signal</keyword>
<gene>
    <name evidence="3" type="ORF">CSC78_00360</name>
</gene>
<feature type="domain" description="DUF2272" evidence="2">
    <location>
        <begin position="81"/>
        <end position="269"/>
    </location>
</feature>
<name>A0ABQ6ZLX3_9GAMM</name>
<dbReference type="Proteomes" id="UP000781710">
    <property type="component" value="Unassembled WGS sequence"/>
</dbReference>
<accession>A0ABQ6ZLX3</accession>
<evidence type="ECO:0000259" key="2">
    <source>
        <dbReference type="Pfam" id="PF10030"/>
    </source>
</evidence>
<dbReference type="InterPro" id="IPR019262">
    <property type="entry name" value="DUF2272"/>
</dbReference>
<proteinExistence type="predicted"/>
<reference evidence="3 4" key="1">
    <citation type="submission" date="2017-10" db="EMBL/GenBank/DDBJ databases">
        <title>Whole genome sequencing of members of genus Pseudoxanthomonas.</title>
        <authorList>
            <person name="Kumar S."/>
            <person name="Bansal K."/>
            <person name="Kaur A."/>
            <person name="Patil P."/>
            <person name="Sharma S."/>
            <person name="Patil P.B."/>
        </authorList>
    </citation>
    <scope>NUCLEOTIDE SEQUENCE [LARGE SCALE GENOMIC DNA]</scope>
    <source>
        <strain evidence="3 4">DSM 17109</strain>
    </source>
</reference>
<dbReference type="PIRSF" id="PIRSF028415">
    <property type="entry name" value="UCP028415"/>
    <property type="match status" value="1"/>
</dbReference>
<organism evidence="3 4">
    <name type="scientific">Pseudoxanthomonas japonensis</name>
    <dbReference type="NCBI Taxonomy" id="69284"/>
    <lineage>
        <taxon>Bacteria</taxon>
        <taxon>Pseudomonadati</taxon>
        <taxon>Pseudomonadota</taxon>
        <taxon>Gammaproteobacteria</taxon>
        <taxon>Lysobacterales</taxon>
        <taxon>Lysobacteraceae</taxon>
        <taxon>Pseudoxanthomonas</taxon>
    </lineage>
</organism>
<dbReference type="RefSeq" id="WP_162335925.1">
    <property type="nucleotide sequence ID" value="NZ_JBHSRQ010000007.1"/>
</dbReference>
<keyword evidence="4" id="KW-1185">Reference proteome</keyword>
<feature type="chain" id="PRO_5046106197" description="DUF2272 domain-containing protein" evidence="1">
    <location>
        <begin position="23"/>
        <end position="282"/>
    </location>
</feature>
<evidence type="ECO:0000313" key="4">
    <source>
        <dbReference type="Proteomes" id="UP000781710"/>
    </source>
</evidence>
<dbReference type="Pfam" id="PF10030">
    <property type="entry name" value="DUF2272"/>
    <property type="match status" value="1"/>
</dbReference>
<comment type="caution">
    <text evidence="3">The sequence shown here is derived from an EMBL/GenBank/DDBJ whole genome shotgun (WGS) entry which is preliminary data.</text>
</comment>